<keyword evidence="4" id="KW-1185">Reference proteome</keyword>
<sequence>MAGLFQDKVAIVTGSSSGIGEAIAVMFASRGAKVTLCGRDQDSLRSVLEKVVTLSGGHQDKFITVQGDINDAKVQKEIIDKTVEAFGRLDILVANAGISSFLQTVQTATEESYNKHMDTNLKSVFFLIQQAIPHLENSQGNIVNISSNTTSAILTALTIYSISKAGLDHLTRSLAVDLGPK</sequence>
<proteinExistence type="inferred from homology"/>
<name>A0A8S3YRK9_9EUPU</name>
<dbReference type="PRINTS" id="PR00081">
    <property type="entry name" value="GDHRDH"/>
</dbReference>
<dbReference type="InterPro" id="IPR036291">
    <property type="entry name" value="NAD(P)-bd_dom_sf"/>
</dbReference>
<dbReference type="InterPro" id="IPR020904">
    <property type="entry name" value="Sc_DH/Rdtase_CS"/>
</dbReference>
<evidence type="ECO:0000313" key="4">
    <source>
        <dbReference type="Proteomes" id="UP000678393"/>
    </source>
</evidence>
<dbReference type="Gene3D" id="3.40.50.720">
    <property type="entry name" value="NAD(P)-binding Rossmann-like Domain"/>
    <property type="match status" value="1"/>
</dbReference>
<dbReference type="AlphaFoldDB" id="A0A8S3YRK9"/>
<dbReference type="Pfam" id="PF00106">
    <property type="entry name" value="adh_short"/>
    <property type="match status" value="1"/>
</dbReference>
<protein>
    <submittedName>
        <fullName evidence="3">Uncharacterized protein</fullName>
    </submittedName>
</protein>
<dbReference type="InterPro" id="IPR002347">
    <property type="entry name" value="SDR_fam"/>
</dbReference>
<dbReference type="PANTHER" id="PTHR43975">
    <property type="entry name" value="ZGC:101858"/>
    <property type="match status" value="1"/>
</dbReference>
<dbReference type="OrthoDB" id="6046936at2759"/>
<organism evidence="3 4">
    <name type="scientific">Candidula unifasciata</name>
    <dbReference type="NCBI Taxonomy" id="100452"/>
    <lineage>
        <taxon>Eukaryota</taxon>
        <taxon>Metazoa</taxon>
        <taxon>Spiralia</taxon>
        <taxon>Lophotrochozoa</taxon>
        <taxon>Mollusca</taxon>
        <taxon>Gastropoda</taxon>
        <taxon>Heterobranchia</taxon>
        <taxon>Euthyneura</taxon>
        <taxon>Panpulmonata</taxon>
        <taxon>Eupulmonata</taxon>
        <taxon>Stylommatophora</taxon>
        <taxon>Helicina</taxon>
        <taxon>Helicoidea</taxon>
        <taxon>Geomitridae</taxon>
        <taxon>Candidula</taxon>
    </lineage>
</organism>
<comment type="similarity">
    <text evidence="2">Belongs to the short-chain dehydrogenases/reductases (SDR) family.</text>
</comment>
<dbReference type="Proteomes" id="UP000678393">
    <property type="component" value="Unassembled WGS sequence"/>
</dbReference>
<feature type="non-terminal residue" evidence="3">
    <location>
        <position position="181"/>
    </location>
</feature>
<dbReference type="EMBL" id="CAJHNH020000425">
    <property type="protein sequence ID" value="CAG5117580.1"/>
    <property type="molecule type" value="Genomic_DNA"/>
</dbReference>
<evidence type="ECO:0000313" key="3">
    <source>
        <dbReference type="EMBL" id="CAG5117580.1"/>
    </source>
</evidence>
<dbReference type="GO" id="GO:0016491">
    <property type="term" value="F:oxidoreductase activity"/>
    <property type="evidence" value="ECO:0007669"/>
    <property type="project" value="UniProtKB-KW"/>
</dbReference>
<dbReference type="PRINTS" id="PR00080">
    <property type="entry name" value="SDRFAMILY"/>
</dbReference>
<reference evidence="3" key="1">
    <citation type="submission" date="2021-04" db="EMBL/GenBank/DDBJ databases">
        <authorList>
            <consortium name="Molecular Ecology Group"/>
        </authorList>
    </citation>
    <scope>NUCLEOTIDE SEQUENCE</scope>
</reference>
<accession>A0A8S3YRK9</accession>
<evidence type="ECO:0000256" key="2">
    <source>
        <dbReference type="RuleBase" id="RU000363"/>
    </source>
</evidence>
<gene>
    <name evidence="3" type="ORF">CUNI_LOCUS3138</name>
</gene>
<comment type="caution">
    <text evidence="3">The sequence shown here is derived from an EMBL/GenBank/DDBJ whole genome shotgun (WGS) entry which is preliminary data.</text>
</comment>
<evidence type="ECO:0000256" key="1">
    <source>
        <dbReference type="ARBA" id="ARBA00023002"/>
    </source>
</evidence>
<keyword evidence="1" id="KW-0560">Oxidoreductase</keyword>
<dbReference type="SUPFAM" id="SSF51735">
    <property type="entry name" value="NAD(P)-binding Rossmann-fold domains"/>
    <property type="match status" value="1"/>
</dbReference>
<dbReference type="CDD" id="cd05233">
    <property type="entry name" value="SDR_c"/>
    <property type="match status" value="1"/>
</dbReference>
<dbReference type="PANTHER" id="PTHR43975:SF2">
    <property type="entry name" value="EG:BACR7A4.14 PROTEIN-RELATED"/>
    <property type="match status" value="1"/>
</dbReference>
<dbReference type="PROSITE" id="PS00061">
    <property type="entry name" value="ADH_SHORT"/>
    <property type="match status" value="1"/>
</dbReference>